<dbReference type="InterPro" id="IPR033403">
    <property type="entry name" value="DUF5110"/>
</dbReference>
<dbReference type="InterPro" id="IPR000322">
    <property type="entry name" value="Glyco_hydro_31_TIM"/>
</dbReference>
<dbReference type="Gene3D" id="2.60.40.1760">
    <property type="entry name" value="glycosyl hydrolase (family 31)"/>
    <property type="match status" value="1"/>
</dbReference>
<dbReference type="PANTHER" id="PTHR22762">
    <property type="entry name" value="ALPHA-GLUCOSIDASE"/>
    <property type="match status" value="1"/>
</dbReference>
<feature type="domain" description="Glycoside hydrolase family 31 TIM barrel" evidence="5">
    <location>
        <begin position="245"/>
        <end position="568"/>
    </location>
</feature>
<dbReference type="Proteomes" id="UP000611723">
    <property type="component" value="Unassembled WGS sequence"/>
</dbReference>
<dbReference type="PANTHER" id="PTHR22762:SF166">
    <property type="entry name" value="ALPHA-GLUCOSIDASE"/>
    <property type="match status" value="1"/>
</dbReference>
<gene>
    <name evidence="9" type="ORF">JKA74_19730</name>
</gene>
<evidence type="ECO:0000256" key="2">
    <source>
        <dbReference type="ARBA" id="ARBA00022801"/>
    </source>
</evidence>
<dbReference type="GO" id="GO:0004553">
    <property type="term" value="F:hydrolase activity, hydrolyzing O-glycosyl compounds"/>
    <property type="evidence" value="ECO:0007669"/>
    <property type="project" value="InterPro"/>
</dbReference>
<dbReference type="Pfam" id="PF17137">
    <property type="entry name" value="DUF5110"/>
    <property type="match status" value="1"/>
</dbReference>
<dbReference type="GO" id="GO:0030246">
    <property type="term" value="F:carbohydrate binding"/>
    <property type="evidence" value="ECO:0007669"/>
    <property type="project" value="InterPro"/>
</dbReference>
<dbReference type="CDD" id="cd14752">
    <property type="entry name" value="GH31_N"/>
    <property type="match status" value="1"/>
</dbReference>
<dbReference type="Gene3D" id="3.20.20.80">
    <property type="entry name" value="Glycosidases"/>
    <property type="match status" value="2"/>
</dbReference>
<evidence type="ECO:0000259" key="5">
    <source>
        <dbReference type="Pfam" id="PF01055"/>
    </source>
</evidence>
<dbReference type="Pfam" id="PF01055">
    <property type="entry name" value="Glyco_hydro_31_2nd"/>
    <property type="match status" value="1"/>
</dbReference>
<evidence type="ECO:0000256" key="1">
    <source>
        <dbReference type="ARBA" id="ARBA00007806"/>
    </source>
</evidence>
<proteinExistence type="inferred from homology"/>
<dbReference type="SUPFAM" id="SSF74650">
    <property type="entry name" value="Galactose mutarotase-like"/>
    <property type="match status" value="1"/>
</dbReference>
<evidence type="ECO:0000313" key="9">
    <source>
        <dbReference type="EMBL" id="MBK6267282.1"/>
    </source>
</evidence>
<dbReference type="InterPro" id="IPR011013">
    <property type="entry name" value="Gal_mutarotase_sf_dom"/>
</dbReference>
<comment type="similarity">
    <text evidence="1 4">Belongs to the glycosyl hydrolase 31 family.</text>
</comment>
<dbReference type="InterPro" id="IPR048395">
    <property type="entry name" value="Glyco_hydro_31_C"/>
</dbReference>
<evidence type="ECO:0000259" key="7">
    <source>
        <dbReference type="Pfam" id="PF17137"/>
    </source>
</evidence>
<name>A0A935CC72_9BACT</name>
<feature type="domain" description="Glycosyl hydrolase family 31 C-terminal" evidence="8">
    <location>
        <begin position="576"/>
        <end position="663"/>
    </location>
</feature>
<feature type="domain" description="Glycoside hydrolase family 31 N-terminal" evidence="6">
    <location>
        <begin position="38"/>
        <end position="201"/>
    </location>
</feature>
<keyword evidence="2 4" id="KW-0378">Hydrolase</keyword>
<protein>
    <submittedName>
        <fullName evidence="9">DUF5110 domain-containing protein</fullName>
    </submittedName>
</protein>
<accession>A0A935CC72</accession>
<feature type="domain" description="DUF5110" evidence="7">
    <location>
        <begin position="679"/>
        <end position="746"/>
    </location>
</feature>
<evidence type="ECO:0000256" key="4">
    <source>
        <dbReference type="RuleBase" id="RU361185"/>
    </source>
</evidence>
<dbReference type="InterPro" id="IPR025887">
    <property type="entry name" value="Glyco_hydro_31_N_dom"/>
</dbReference>
<evidence type="ECO:0000259" key="8">
    <source>
        <dbReference type="Pfam" id="PF21365"/>
    </source>
</evidence>
<dbReference type="SUPFAM" id="SSF51445">
    <property type="entry name" value="(Trans)glycosidases"/>
    <property type="match status" value="1"/>
</dbReference>
<sequence length="811" mass="92864">MLTQQTITTSGLSQHCGKITQYERTPYGMMGTTENAFFKISVVQEGIFKIHLSKFEELDEHSYAVISKPMGIDFTIVDKNGSLEIHTEKLSLFLKKDPFTVIFKNSNEEIINEDDAALGTSWIGEQVSTYKKLQKGERFVGLGEKTGPLDRKGHGYQNWNTDHFGYPPDSDPLYCTTPFYIGIHNGLSYGIFLDNSHKTHFNFGASNRRFSSFSADQGDMSYYFIHEESVEEIISSYTDLTGRMELPPLWSLGYQQCRYSYRPDKEVLSVAKTFRDKEIPADVIVLDIHHMEQYKIFTWDKKDFPDPEGMLKQLEDLGFKVVVICDPGIKIEKGYDAYESGLQQDVFVKFPDGSNYEGEVWPGWCHFPDFTKASVREWWAEKLKSYTDLGIEGFWNDMNEIATWGQYLPELIEFDFDGNKATARKGRNVYGMQMAKSAYEGAKQNTPNKRIFNLTRAGFSGIQRYAAVWTGDNVADDEHMLLGVRLVNSLGMAGVAFAGYDIGGFAGEADSQLFARWISIGAFAPFFRGHSMINSRDSEPWAYGEEVEEISRNYINLRYQMMPYIYSAFHQAHEKGIPVARSLAIYYPHDAKIYSPLYENQYLFGSDILVAPVASKVNLAKVYFPEGEWYDIFNDTHYSGNQEIIAECPIERLPVYVKASAILPMQDKLQSLTNNKNQTLHLHIYSGSKENTFNYYEDDGNTFEYVNGAIYQRSISLKPSEKQIILTEKSGSYKSQYKKIKLYLHGFSGQLKDKIKVNQTTIPILKEDFKFMDQISNFDPLPMSDRICLQVENLPFIEIENQNEEILVSWA</sequence>
<dbReference type="Pfam" id="PF21365">
    <property type="entry name" value="Glyco_hydro_31_3rd"/>
    <property type="match status" value="1"/>
</dbReference>
<dbReference type="Pfam" id="PF13802">
    <property type="entry name" value="Gal_mutarotas_2"/>
    <property type="match status" value="1"/>
</dbReference>
<dbReference type="GO" id="GO:0005975">
    <property type="term" value="P:carbohydrate metabolic process"/>
    <property type="evidence" value="ECO:0007669"/>
    <property type="project" value="InterPro"/>
</dbReference>
<dbReference type="InterPro" id="IPR013780">
    <property type="entry name" value="Glyco_hydro_b"/>
</dbReference>
<dbReference type="InterPro" id="IPR017853">
    <property type="entry name" value="GH"/>
</dbReference>
<reference evidence="9" key="1">
    <citation type="submission" date="2021-01" db="EMBL/GenBank/DDBJ databases">
        <title>Marivirga aurantiaca sp. nov., isolated from intertidal surface sediments.</title>
        <authorList>
            <person name="Zhang M."/>
        </authorList>
    </citation>
    <scope>NUCLEOTIDE SEQUENCE</scope>
    <source>
        <strain evidence="9">S37H4</strain>
    </source>
</reference>
<evidence type="ECO:0000256" key="3">
    <source>
        <dbReference type="ARBA" id="ARBA00023295"/>
    </source>
</evidence>
<dbReference type="EMBL" id="JAEQBW010000016">
    <property type="protein sequence ID" value="MBK6267282.1"/>
    <property type="molecule type" value="Genomic_DNA"/>
</dbReference>
<dbReference type="AlphaFoldDB" id="A0A935CC72"/>
<evidence type="ECO:0000259" key="6">
    <source>
        <dbReference type="Pfam" id="PF13802"/>
    </source>
</evidence>
<dbReference type="RefSeq" id="WP_201432969.1">
    <property type="nucleotide sequence ID" value="NZ_JAEQBW010000016.1"/>
</dbReference>
<dbReference type="InterPro" id="IPR030458">
    <property type="entry name" value="Glyco_hydro_31_AS"/>
</dbReference>
<dbReference type="SUPFAM" id="SSF51011">
    <property type="entry name" value="Glycosyl hydrolase domain"/>
    <property type="match status" value="1"/>
</dbReference>
<dbReference type="PROSITE" id="PS00129">
    <property type="entry name" value="GLYCOSYL_HYDROL_F31_1"/>
    <property type="match status" value="1"/>
</dbReference>
<keyword evidence="3 4" id="KW-0326">Glycosidase</keyword>
<organism evidence="9 10">
    <name type="scientific">Marivirga aurantiaca</name>
    <dbReference type="NCBI Taxonomy" id="2802615"/>
    <lineage>
        <taxon>Bacteria</taxon>
        <taxon>Pseudomonadati</taxon>
        <taxon>Bacteroidota</taxon>
        <taxon>Cytophagia</taxon>
        <taxon>Cytophagales</taxon>
        <taxon>Marivirgaceae</taxon>
        <taxon>Marivirga</taxon>
    </lineage>
</organism>
<dbReference type="Gene3D" id="2.60.40.1180">
    <property type="entry name" value="Golgi alpha-mannosidase II"/>
    <property type="match status" value="2"/>
</dbReference>
<comment type="caution">
    <text evidence="9">The sequence shown here is derived from an EMBL/GenBank/DDBJ whole genome shotgun (WGS) entry which is preliminary data.</text>
</comment>
<evidence type="ECO:0000313" key="10">
    <source>
        <dbReference type="Proteomes" id="UP000611723"/>
    </source>
</evidence>
<dbReference type="CDD" id="cd06604">
    <property type="entry name" value="GH31_glucosidase_II_MalA"/>
    <property type="match status" value="1"/>
</dbReference>
<keyword evidence="10" id="KW-1185">Reference proteome</keyword>